<dbReference type="InterPro" id="IPR002509">
    <property type="entry name" value="NODB_dom"/>
</dbReference>
<evidence type="ECO:0000256" key="2">
    <source>
        <dbReference type="SAM" id="SignalP"/>
    </source>
</evidence>
<reference evidence="4" key="1">
    <citation type="submission" date="2022-06" db="EMBL/GenBank/DDBJ databases">
        <title>Alkalicoccobacillus porphyridii sp. nov., isolated from a marine red alga, Porphyridium purpureum and reclassification of Shouchella plakortidis and Shouchella gibsonii as Alkalicoccobacillus plakortidis comb. nov. and Alkalicoccobacillus gibsonii comb. nov.</title>
        <authorList>
            <person name="Kim K.H."/>
            <person name="Lee J.K."/>
            <person name="Han D.M."/>
            <person name="Baek J.H."/>
            <person name="Jeon C.O."/>
        </authorList>
    </citation>
    <scope>NUCLEOTIDE SEQUENCE</scope>
    <source>
        <strain evidence="4">DSM 19153</strain>
    </source>
</reference>
<comment type="caution">
    <text evidence="4">The sequence shown here is derived from an EMBL/GenBank/DDBJ whole genome shotgun (WGS) entry which is preliminary data.</text>
</comment>
<dbReference type="Pfam" id="PF01522">
    <property type="entry name" value="Polysacc_deac_1"/>
    <property type="match status" value="1"/>
</dbReference>
<name>A0ABT0XG32_9BACI</name>
<dbReference type="EMBL" id="JAMQJY010000001">
    <property type="protein sequence ID" value="MCM2674866.1"/>
    <property type="molecule type" value="Genomic_DNA"/>
</dbReference>
<gene>
    <name evidence="4" type="ORF">NDM98_04680</name>
</gene>
<dbReference type="InterPro" id="IPR011330">
    <property type="entry name" value="Glyco_hydro/deAcase_b/a-brl"/>
</dbReference>
<sequence>MKKTMIYGSMSMLMLAACNSASQEADTPEITEEEPDQQQEQPEEVEEPTEEIDPDDSDEQEDSEEVVEEVEPEYEINDVIWTVDPLEDANPEVVLATFDDAPDKHAVEMAQTLKENNVQAIFFVNGHFLNTDEEKEKLKEIHNMGFPIGNHTMTHQDLKSLSEEEQYEEIVEVSDTVEEIIGERPRFFRAPFGSNTDYSKELVAEEGMTLMNWTYGYDWESEYQDADALADIMVNSEFLQNGANLLMHDRDWTNEALPTIIDGLREQGYEFVDPDLIK</sequence>
<dbReference type="Proteomes" id="UP001203665">
    <property type="component" value="Unassembled WGS sequence"/>
</dbReference>
<evidence type="ECO:0000259" key="3">
    <source>
        <dbReference type="PROSITE" id="PS51677"/>
    </source>
</evidence>
<feature type="chain" id="PRO_5047371417" evidence="2">
    <location>
        <begin position="26"/>
        <end position="278"/>
    </location>
</feature>
<keyword evidence="2" id="KW-0732">Signal</keyword>
<dbReference type="PROSITE" id="PS51257">
    <property type="entry name" value="PROKAR_LIPOPROTEIN"/>
    <property type="match status" value="1"/>
</dbReference>
<evidence type="ECO:0000313" key="5">
    <source>
        <dbReference type="Proteomes" id="UP001203665"/>
    </source>
</evidence>
<dbReference type="Gene3D" id="3.20.20.370">
    <property type="entry name" value="Glycoside hydrolase/deacetylase"/>
    <property type="match status" value="1"/>
</dbReference>
<dbReference type="InterPro" id="IPR050248">
    <property type="entry name" value="Polysacc_deacetylase_ArnD"/>
</dbReference>
<feature type="region of interest" description="Disordered" evidence="1">
    <location>
        <begin position="18"/>
        <end position="73"/>
    </location>
</feature>
<feature type="signal peptide" evidence="2">
    <location>
        <begin position="1"/>
        <end position="25"/>
    </location>
</feature>
<dbReference type="PROSITE" id="PS51677">
    <property type="entry name" value="NODB"/>
    <property type="match status" value="1"/>
</dbReference>
<feature type="domain" description="NodB homology" evidence="3">
    <location>
        <begin position="92"/>
        <end position="272"/>
    </location>
</feature>
<dbReference type="SUPFAM" id="SSF88713">
    <property type="entry name" value="Glycoside hydrolase/deacetylase"/>
    <property type="match status" value="1"/>
</dbReference>
<evidence type="ECO:0000256" key="1">
    <source>
        <dbReference type="SAM" id="MobiDB-lite"/>
    </source>
</evidence>
<proteinExistence type="predicted"/>
<dbReference type="PANTHER" id="PTHR10587">
    <property type="entry name" value="GLYCOSYL TRANSFERASE-RELATED"/>
    <property type="match status" value="1"/>
</dbReference>
<keyword evidence="5" id="KW-1185">Reference proteome</keyword>
<evidence type="ECO:0000313" key="4">
    <source>
        <dbReference type="EMBL" id="MCM2674866.1"/>
    </source>
</evidence>
<accession>A0ABT0XG32</accession>
<feature type="compositionally biased region" description="Acidic residues" evidence="1">
    <location>
        <begin position="26"/>
        <end position="73"/>
    </location>
</feature>
<dbReference type="PANTHER" id="PTHR10587:SF125">
    <property type="entry name" value="POLYSACCHARIDE DEACETYLASE YHEN-RELATED"/>
    <property type="match status" value="1"/>
</dbReference>
<dbReference type="RefSeq" id="WP_251604983.1">
    <property type="nucleotide sequence ID" value="NZ_JAMQJY010000001.1"/>
</dbReference>
<organism evidence="4 5">
    <name type="scientific">Alkalicoccobacillus plakortidis</name>
    <dbReference type="NCBI Taxonomy" id="444060"/>
    <lineage>
        <taxon>Bacteria</taxon>
        <taxon>Bacillati</taxon>
        <taxon>Bacillota</taxon>
        <taxon>Bacilli</taxon>
        <taxon>Bacillales</taxon>
        <taxon>Bacillaceae</taxon>
        <taxon>Alkalicoccobacillus</taxon>
    </lineage>
</organism>
<protein>
    <submittedName>
        <fullName evidence="4">Polysaccharide deacetylase family protein</fullName>
    </submittedName>
</protein>